<sequence length="66" mass="7975">MENEYLKKVEDNAVVRVWSERLRPEKRDSLTEGYISKLQNFTCINVTQNELQELKDIWTRWDEGTK</sequence>
<accession>A0ABR0Q427</accession>
<proteinExistence type="predicted"/>
<name>A0ABR0Q427_GOSAR</name>
<organism evidence="1 2">
    <name type="scientific">Gossypium arboreum</name>
    <name type="common">Tree cotton</name>
    <name type="synonym">Gossypium nanking</name>
    <dbReference type="NCBI Taxonomy" id="29729"/>
    <lineage>
        <taxon>Eukaryota</taxon>
        <taxon>Viridiplantae</taxon>
        <taxon>Streptophyta</taxon>
        <taxon>Embryophyta</taxon>
        <taxon>Tracheophyta</taxon>
        <taxon>Spermatophyta</taxon>
        <taxon>Magnoliopsida</taxon>
        <taxon>eudicotyledons</taxon>
        <taxon>Gunneridae</taxon>
        <taxon>Pentapetalae</taxon>
        <taxon>rosids</taxon>
        <taxon>malvids</taxon>
        <taxon>Malvales</taxon>
        <taxon>Malvaceae</taxon>
        <taxon>Malvoideae</taxon>
        <taxon>Gossypium</taxon>
    </lineage>
</organism>
<dbReference type="EMBL" id="JARKNE010000005">
    <property type="protein sequence ID" value="KAK5833811.1"/>
    <property type="molecule type" value="Genomic_DNA"/>
</dbReference>
<comment type="caution">
    <text evidence="1">The sequence shown here is derived from an EMBL/GenBank/DDBJ whole genome shotgun (WGS) entry which is preliminary data.</text>
</comment>
<gene>
    <name evidence="1" type="ORF">PVK06_017670</name>
</gene>
<evidence type="ECO:0000313" key="2">
    <source>
        <dbReference type="Proteomes" id="UP001358586"/>
    </source>
</evidence>
<evidence type="ECO:0000313" key="1">
    <source>
        <dbReference type="EMBL" id="KAK5833811.1"/>
    </source>
</evidence>
<keyword evidence="2" id="KW-1185">Reference proteome</keyword>
<dbReference type="Proteomes" id="UP001358586">
    <property type="component" value="Chromosome 5"/>
</dbReference>
<protein>
    <submittedName>
        <fullName evidence="1">Uncharacterized protein</fullName>
    </submittedName>
</protein>
<reference evidence="1 2" key="1">
    <citation type="submission" date="2023-03" db="EMBL/GenBank/DDBJ databases">
        <title>WGS of Gossypium arboreum.</title>
        <authorList>
            <person name="Yu D."/>
        </authorList>
    </citation>
    <scope>NUCLEOTIDE SEQUENCE [LARGE SCALE GENOMIC DNA]</scope>
    <source>
        <tissue evidence="1">Leaf</tissue>
    </source>
</reference>